<organism evidence="1 2">
    <name type="scientific">Xenopus laevis</name>
    <name type="common">African clawed frog</name>
    <dbReference type="NCBI Taxonomy" id="8355"/>
    <lineage>
        <taxon>Eukaryota</taxon>
        <taxon>Metazoa</taxon>
        <taxon>Chordata</taxon>
        <taxon>Craniata</taxon>
        <taxon>Vertebrata</taxon>
        <taxon>Euteleostomi</taxon>
        <taxon>Amphibia</taxon>
        <taxon>Batrachia</taxon>
        <taxon>Anura</taxon>
        <taxon>Pipoidea</taxon>
        <taxon>Pipidae</taxon>
        <taxon>Xenopodinae</taxon>
        <taxon>Xenopus</taxon>
        <taxon>Xenopus</taxon>
    </lineage>
</organism>
<proteinExistence type="predicted"/>
<dbReference type="Proteomes" id="UP000694892">
    <property type="component" value="Chromosome 1S"/>
</dbReference>
<evidence type="ECO:0000313" key="1">
    <source>
        <dbReference type="EMBL" id="OCT98691.1"/>
    </source>
</evidence>
<feature type="non-terminal residue" evidence="1">
    <location>
        <position position="1"/>
    </location>
</feature>
<evidence type="ECO:0000313" key="2">
    <source>
        <dbReference type="Proteomes" id="UP000694892"/>
    </source>
</evidence>
<accession>A0A974DXB2</accession>
<dbReference type="GO" id="GO:0005737">
    <property type="term" value="C:cytoplasm"/>
    <property type="evidence" value="ECO:0007669"/>
    <property type="project" value="TreeGrafter"/>
</dbReference>
<protein>
    <submittedName>
        <fullName evidence="1">Uncharacterized protein</fullName>
    </submittedName>
</protein>
<dbReference type="PANTHER" id="PTHR24099">
    <property type="entry name" value="E3 UBIQUITIN-PROTEIN LIGASE TRIM36-RELATED"/>
    <property type="match status" value="1"/>
</dbReference>
<sequence>PHTPDLKPQEPNSATGTTITIYWTMNQDDVIDCFQVYCMEEPQGIHDEN</sequence>
<dbReference type="AlphaFoldDB" id="A0A974DXB2"/>
<reference evidence="2" key="1">
    <citation type="journal article" date="2016" name="Nature">
        <title>Genome evolution in the allotetraploid frog Xenopus laevis.</title>
        <authorList>
            <person name="Session A.M."/>
            <person name="Uno Y."/>
            <person name="Kwon T."/>
            <person name="Chapman J.A."/>
            <person name="Toyoda A."/>
            <person name="Takahashi S."/>
            <person name="Fukui A."/>
            <person name="Hikosaka A."/>
            <person name="Suzuki A."/>
            <person name="Kondo M."/>
            <person name="van Heeringen S.J."/>
            <person name="Quigley I."/>
            <person name="Heinz S."/>
            <person name="Ogino H."/>
            <person name="Ochi H."/>
            <person name="Hellsten U."/>
            <person name="Lyons J.B."/>
            <person name="Simakov O."/>
            <person name="Putnam N."/>
            <person name="Stites J."/>
            <person name="Kuroki Y."/>
            <person name="Tanaka T."/>
            <person name="Michiue T."/>
            <person name="Watanabe M."/>
            <person name="Bogdanovic O."/>
            <person name="Lister R."/>
            <person name="Georgiou G."/>
            <person name="Paranjpe S.S."/>
            <person name="van Kruijsbergen I."/>
            <person name="Shu S."/>
            <person name="Carlson J."/>
            <person name="Kinoshita T."/>
            <person name="Ohta Y."/>
            <person name="Mawaribuchi S."/>
            <person name="Jenkins J."/>
            <person name="Grimwood J."/>
            <person name="Schmutz J."/>
            <person name="Mitros T."/>
            <person name="Mozaffari S.V."/>
            <person name="Suzuki Y."/>
            <person name="Haramoto Y."/>
            <person name="Yamamoto T.S."/>
            <person name="Takagi C."/>
            <person name="Heald R."/>
            <person name="Miller K."/>
            <person name="Haudenschild C."/>
            <person name="Kitzman J."/>
            <person name="Nakayama T."/>
            <person name="Izutsu Y."/>
            <person name="Robert J."/>
            <person name="Fortriede J."/>
            <person name="Burns K."/>
            <person name="Lotay V."/>
            <person name="Karimi K."/>
            <person name="Yasuoka Y."/>
            <person name="Dichmann D.S."/>
            <person name="Flajnik M.F."/>
            <person name="Houston D.W."/>
            <person name="Shendure J."/>
            <person name="DuPasquier L."/>
            <person name="Vize P.D."/>
            <person name="Zorn A.M."/>
            <person name="Ito M."/>
            <person name="Marcotte E.M."/>
            <person name="Wallingford J.B."/>
            <person name="Ito Y."/>
            <person name="Asashima M."/>
            <person name="Ueno N."/>
            <person name="Matsuda Y."/>
            <person name="Veenstra G.J."/>
            <person name="Fujiyama A."/>
            <person name="Harland R.M."/>
            <person name="Taira M."/>
            <person name="Rokhsar D.S."/>
        </authorList>
    </citation>
    <scope>NUCLEOTIDE SEQUENCE [LARGE SCALE GENOMIC DNA]</scope>
    <source>
        <strain evidence="2">J</strain>
    </source>
</reference>
<name>A0A974DXB2_XENLA</name>
<gene>
    <name evidence="1" type="ORF">XELAEV_180109236mg</name>
</gene>
<dbReference type="InterPro" id="IPR050617">
    <property type="entry name" value="E3_ligase_FN3/SPRY"/>
</dbReference>
<dbReference type="EMBL" id="CM004467">
    <property type="protein sequence ID" value="OCT98691.1"/>
    <property type="molecule type" value="Genomic_DNA"/>
</dbReference>
<dbReference type="PANTHER" id="PTHR24099:SF7">
    <property type="entry name" value="CARDIOMYOPATHY-ASSOCIATED PROTEIN 5"/>
    <property type="match status" value="1"/>
</dbReference>
<feature type="non-terminal residue" evidence="1">
    <location>
        <position position="49"/>
    </location>
</feature>